<dbReference type="GO" id="GO:0005829">
    <property type="term" value="C:cytosol"/>
    <property type="evidence" value="ECO:0007669"/>
    <property type="project" value="TreeGrafter"/>
</dbReference>
<dbReference type="InterPro" id="IPR029033">
    <property type="entry name" value="His_PPase_superfam"/>
</dbReference>
<comment type="caution">
    <text evidence="4">The sequence shown here is derived from an EMBL/GenBank/DDBJ whole genome shotgun (WGS) entry which is preliminary data.</text>
</comment>
<dbReference type="SUPFAM" id="SSF53254">
    <property type="entry name" value="Phosphoglycerate mutase-like"/>
    <property type="match status" value="1"/>
</dbReference>
<accession>A0A4U0Y354</accession>
<evidence type="ECO:0008006" key="6">
    <source>
        <dbReference type="Google" id="ProtNLM"/>
    </source>
</evidence>
<dbReference type="PROSITE" id="PS00175">
    <property type="entry name" value="PG_MUTASE"/>
    <property type="match status" value="1"/>
</dbReference>
<proteinExistence type="predicted"/>
<feature type="region of interest" description="Disordered" evidence="3">
    <location>
        <begin position="275"/>
        <end position="300"/>
    </location>
</feature>
<dbReference type="InterPro" id="IPR001345">
    <property type="entry name" value="PG/BPGM_mutase_AS"/>
</dbReference>
<organism evidence="4 5">
    <name type="scientific">Friedmanniomyces simplex</name>
    <dbReference type="NCBI Taxonomy" id="329884"/>
    <lineage>
        <taxon>Eukaryota</taxon>
        <taxon>Fungi</taxon>
        <taxon>Dikarya</taxon>
        <taxon>Ascomycota</taxon>
        <taxon>Pezizomycotina</taxon>
        <taxon>Dothideomycetes</taxon>
        <taxon>Dothideomycetidae</taxon>
        <taxon>Mycosphaerellales</taxon>
        <taxon>Teratosphaeriaceae</taxon>
        <taxon>Friedmanniomyces</taxon>
    </lineage>
</organism>
<reference evidence="4 5" key="1">
    <citation type="submission" date="2017-03" db="EMBL/GenBank/DDBJ databases">
        <title>Genomes of endolithic fungi from Antarctica.</title>
        <authorList>
            <person name="Coleine C."/>
            <person name="Masonjones S."/>
            <person name="Stajich J.E."/>
        </authorList>
    </citation>
    <scope>NUCLEOTIDE SEQUENCE [LARGE SCALE GENOMIC DNA]</scope>
    <source>
        <strain evidence="4 5">CCFEE 5184</strain>
    </source>
</reference>
<name>A0A4U0Y354_9PEZI</name>
<dbReference type="Proteomes" id="UP000309340">
    <property type="component" value="Unassembled WGS sequence"/>
</dbReference>
<sequence length="350" mass="37819">MKVYLIRHGETVDNIAGLYAGVRDSALTLHGVEQARRLGQHFAQTDHIHLTHVFASPLSRACKTAEALVKAQKDGGFVAGDGRPAGRGVEIVKVPELIEQDFGYYEGKSFYARSEARKSGREAHHDRHKSDPGFVDVESKEAMCKRADRFLDQHFMPLFDLEGADGGLEVAIVSHGMLLSHLWRRLLLRLPRKSLTIAPEVMAARGSVVLEHLGGWSNTGYLELAMSKDSGAAKPQQLAGPIEAAHDAAIPEASALSRPTAPPLIIAEEVAKGSSDVTSPAMPSAPFEASTVRSPPPSPRTLAGWSTTILAVDSKAHLAGLKRQRGGIGRLAHDEGQQKLDGFFKRQKKG</sequence>
<dbReference type="Pfam" id="PF00300">
    <property type="entry name" value="His_Phos_1"/>
    <property type="match status" value="1"/>
</dbReference>
<evidence type="ECO:0000313" key="4">
    <source>
        <dbReference type="EMBL" id="TKA83216.1"/>
    </source>
</evidence>
<evidence type="ECO:0000256" key="1">
    <source>
        <dbReference type="ARBA" id="ARBA00022801"/>
    </source>
</evidence>
<dbReference type="EMBL" id="NAJQ01000014">
    <property type="protein sequence ID" value="TKA83216.1"/>
    <property type="molecule type" value="Genomic_DNA"/>
</dbReference>
<dbReference type="OrthoDB" id="354304at2759"/>
<keyword evidence="1" id="KW-0378">Hydrolase</keyword>
<feature type="binding site" evidence="2">
    <location>
        <begin position="7"/>
        <end position="14"/>
    </location>
    <ligand>
        <name>substrate</name>
    </ligand>
</feature>
<gene>
    <name evidence="4" type="ORF">B0A55_00661</name>
</gene>
<dbReference type="InterPro" id="IPR013078">
    <property type="entry name" value="His_Pase_superF_clade-1"/>
</dbReference>
<keyword evidence="5" id="KW-1185">Reference proteome</keyword>
<dbReference type="SMART" id="SM00855">
    <property type="entry name" value="PGAM"/>
    <property type="match status" value="1"/>
</dbReference>
<dbReference type="Gene3D" id="3.40.50.1240">
    <property type="entry name" value="Phosphoglycerate mutase-like"/>
    <property type="match status" value="1"/>
</dbReference>
<dbReference type="PANTHER" id="PTHR46517:SF1">
    <property type="entry name" value="FRUCTOSE-2,6-BISPHOSPHATASE TIGAR"/>
    <property type="match status" value="1"/>
</dbReference>
<dbReference type="AlphaFoldDB" id="A0A4U0Y354"/>
<evidence type="ECO:0000256" key="2">
    <source>
        <dbReference type="PIRSR" id="PIRSR613078-2"/>
    </source>
</evidence>
<protein>
    <recommendedName>
        <fullName evidence="6">Phosphoglycerate mutase-like protein</fullName>
    </recommendedName>
</protein>
<feature type="compositionally biased region" description="Basic and acidic residues" evidence="3">
    <location>
        <begin position="331"/>
        <end position="344"/>
    </location>
</feature>
<dbReference type="STRING" id="329884.A0A4U0Y354"/>
<evidence type="ECO:0000313" key="5">
    <source>
        <dbReference type="Proteomes" id="UP000309340"/>
    </source>
</evidence>
<feature type="region of interest" description="Disordered" evidence="3">
    <location>
        <begin position="329"/>
        <end position="350"/>
    </location>
</feature>
<dbReference type="CDD" id="cd07067">
    <property type="entry name" value="HP_PGM_like"/>
    <property type="match status" value="1"/>
</dbReference>
<dbReference type="PANTHER" id="PTHR46517">
    <property type="entry name" value="FRUCTOSE-2,6-BISPHOSPHATASE TIGAR"/>
    <property type="match status" value="1"/>
</dbReference>
<dbReference type="GO" id="GO:0045820">
    <property type="term" value="P:negative regulation of glycolytic process"/>
    <property type="evidence" value="ECO:0007669"/>
    <property type="project" value="TreeGrafter"/>
</dbReference>
<dbReference type="GO" id="GO:0043456">
    <property type="term" value="P:regulation of pentose-phosphate shunt"/>
    <property type="evidence" value="ECO:0007669"/>
    <property type="project" value="TreeGrafter"/>
</dbReference>
<dbReference type="GO" id="GO:0004331">
    <property type="term" value="F:fructose-2,6-bisphosphate 2-phosphatase activity"/>
    <property type="evidence" value="ECO:0007669"/>
    <property type="project" value="TreeGrafter"/>
</dbReference>
<evidence type="ECO:0000256" key="3">
    <source>
        <dbReference type="SAM" id="MobiDB-lite"/>
    </source>
</evidence>
<feature type="binding site" evidence="2">
    <location>
        <position position="60"/>
    </location>
    <ligand>
        <name>substrate</name>
    </ligand>
</feature>
<dbReference type="InterPro" id="IPR051695">
    <property type="entry name" value="Phosphoglycerate_Mutase"/>
</dbReference>